<dbReference type="SUPFAM" id="SSF55961">
    <property type="entry name" value="Bet v1-like"/>
    <property type="match status" value="1"/>
</dbReference>
<evidence type="ECO:0000313" key="3">
    <source>
        <dbReference type="Proteomes" id="UP000585272"/>
    </source>
</evidence>
<dbReference type="InterPro" id="IPR023393">
    <property type="entry name" value="START-like_dom_sf"/>
</dbReference>
<dbReference type="PANTHER" id="PTHR39683:SF4">
    <property type="entry name" value="COENZYME Q-BINDING PROTEIN COQ10 START DOMAIN-CONTAINING PROTEIN"/>
    <property type="match status" value="1"/>
</dbReference>
<protein>
    <submittedName>
        <fullName evidence="2">Ribosome-associated toxin RatA of RatAB toxin-antitoxin module</fullName>
    </submittedName>
</protein>
<dbReference type="EMBL" id="JACHNU010000005">
    <property type="protein sequence ID" value="MBB4663841.1"/>
    <property type="molecule type" value="Genomic_DNA"/>
</dbReference>
<dbReference type="Pfam" id="PF03364">
    <property type="entry name" value="Polyketide_cyc"/>
    <property type="match status" value="1"/>
</dbReference>
<gene>
    <name evidence="2" type="ORF">BDZ31_003442</name>
</gene>
<sequence length="148" mass="16284">MSLHGEHTVEIAAPIERVWEIAADLERAPEWQTSLVSVDVLERDGDGRPALVETVSDAKVKTVKARLRFSYAPPGRIDTRQEKGDLKALTGHWTFADIGGGRTRATYALDVDPGRMLGMLLRGPAVDRVRQVLVDDAAEELKARAERG</sequence>
<proteinExistence type="predicted"/>
<reference evidence="2 3" key="1">
    <citation type="submission" date="2020-08" db="EMBL/GenBank/DDBJ databases">
        <title>Genomic Encyclopedia of Archaeal and Bacterial Type Strains, Phase II (KMG-II): from individual species to whole genera.</title>
        <authorList>
            <person name="Goeker M."/>
        </authorList>
    </citation>
    <scope>NUCLEOTIDE SEQUENCE [LARGE SCALE GENOMIC DNA]</scope>
    <source>
        <strain evidence="2 3">DSM 23288</strain>
    </source>
</reference>
<name>A0A840IHZ9_9ACTN</name>
<keyword evidence="3" id="KW-1185">Reference proteome</keyword>
<organism evidence="2 3">
    <name type="scientific">Conexibacter arvalis</name>
    <dbReference type="NCBI Taxonomy" id="912552"/>
    <lineage>
        <taxon>Bacteria</taxon>
        <taxon>Bacillati</taxon>
        <taxon>Actinomycetota</taxon>
        <taxon>Thermoleophilia</taxon>
        <taxon>Solirubrobacterales</taxon>
        <taxon>Conexibacteraceae</taxon>
        <taxon>Conexibacter</taxon>
    </lineage>
</organism>
<dbReference type="Gene3D" id="3.30.530.20">
    <property type="match status" value="1"/>
</dbReference>
<dbReference type="PANTHER" id="PTHR39683">
    <property type="entry name" value="CONSERVED PROTEIN TB16.3"/>
    <property type="match status" value="1"/>
</dbReference>
<evidence type="ECO:0000313" key="2">
    <source>
        <dbReference type="EMBL" id="MBB4663841.1"/>
    </source>
</evidence>
<dbReference type="RefSeq" id="WP_183343565.1">
    <property type="nucleotide sequence ID" value="NZ_JACHNU010000005.1"/>
</dbReference>
<dbReference type="InterPro" id="IPR005031">
    <property type="entry name" value="COQ10_START"/>
</dbReference>
<comment type="caution">
    <text evidence="2">The sequence shown here is derived from an EMBL/GenBank/DDBJ whole genome shotgun (WGS) entry which is preliminary data.</text>
</comment>
<dbReference type="AlphaFoldDB" id="A0A840IHZ9"/>
<accession>A0A840IHZ9</accession>
<dbReference type="Proteomes" id="UP000585272">
    <property type="component" value="Unassembled WGS sequence"/>
</dbReference>
<evidence type="ECO:0000259" key="1">
    <source>
        <dbReference type="Pfam" id="PF03364"/>
    </source>
</evidence>
<feature type="domain" description="Coenzyme Q-binding protein COQ10 START" evidence="1">
    <location>
        <begin position="11"/>
        <end position="135"/>
    </location>
</feature>